<gene>
    <name evidence="1" type="ORF">Q0590_06040</name>
</gene>
<protein>
    <submittedName>
        <fullName evidence="1">Uncharacterized protein</fullName>
    </submittedName>
</protein>
<dbReference type="Proteomes" id="UP001168528">
    <property type="component" value="Unassembled WGS sequence"/>
</dbReference>
<accession>A0ABT8R137</accession>
<keyword evidence="2" id="KW-1185">Reference proteome</keyword>
<dbReference type="RefSeq" id="WP_302036600.1">
    <property type="nucleotide sequence ID" value="NZ_JAUKPO010000002.1"/>
</dbReference>
<name>A0ABT8R137_9BACT</name>
<organism evidence="1 2">
    <name type="scientific">Rhodocytophaga aerolata</name>
    <dbReference type="NCBI Taxonomy" id="455078"/>
    <lineage>
        <taxon>Bacteria</taxon>
        <taxon>Pseudomonadati</taxon>
        <taxon>Bacteroidota</taxon>
        <taxon>Cytophagia</taxon>
        <taxon>Cytophagales</taxon>
        <taxon>Rhodocytophagaceae</taxon>
        <taxon>Rhodocytophaga</taxon>
    </lineage>
</organism>
<sequence length="120" mass="13973">MPPRTEHKVARRISQLHIEDNTQINKFDEQWTPNGDGGIFIELSLSKSQQEAILEQVKRNSNYKLFHQGELPFIEVGQINLDTIKEGYYMLSYTSQDESDFNFVLVDVSNREIIIQTLIQ</sequence>
<dbReference type="EMBL" id="JAUKPO010000002">
    <property type="protein sequence ID" value="MDO1445801.1"/>
    <property type="molecule type" value="Genomic_DNA"/>
</dbReference>
<comment type="caution">
    <text evidence="1">The sequence shown here is derived from an EMBL/GenBank/DDBJ whole genome shotgun (WGS) entry which is preliminary data.</text>
</comment>
<proteinExistence type="predicted"/>
<reference evidence="1" key="1">
    <citation type="submission" date="2023-07" db="EMBL/GenBank/DDBJ databases">
        <title>The genome sequence of Rhodocytophaga aerolata KACC 12507.</title>
        <authorList>
            <person name="Zhang X."/>
        </authorList>
    </citation>
    <scope>NUCLEOTIDE SEQUENCE</scope>
    <source>
        <strain evidence="1">KACC 12507</strain>
    </source>
</reference>
<evidence type="ECO:0000313" key="1">
    <source>
        <dbReference type="EMBL" id="MDO1445801.1"/>
    </source>
</evidence>
<evidence type="ECO:0000313" key="2">
    <source>
        <dbReference type="Proteomes" id="UP001168528"/>
    </source>
</evidence>